<evidence type="ECO:0000313" key="5">
    <source>
        <dbReference type="EMBL" id="KAJ3656588.1"/>
    </source>
</evidence>
<organism evidence="5 6">
    <name type="scientific">Zophobas morio</name>
    <dbReference type="NCBI Taxonomy" id="2755281"/>
    <lineage>
        <taxon>Eukaryota</taxon>
        <taxon>Metazoa</taxon>
        <taxon>Ecdysozoa</taxon>
        <taxon>Arthropoda</taxon>
        <taxon>Hexapoda</taxon>
        <taxon>Insecta</taxon>
        <taxon>Pterygota</taxon>
        <taxon>Neoptera</taxon>
        <taxon>Endopterygota</taxon>
        <taxon>Coleoptera</taxon>
        <taxon>Polyphaga</taxon>
        <taxon>Cucujiformia</taxon>
        <taxon>Tenebrionidae</taxon>
        <taxon>Zophobas</taxon>
    </lineage>
</organism>
<dbReference type="AlphaFoldDB" id="A0AA38MHS2"/>
<dbReference type="InterPro" id="IPR040255">
    <property type="entry name" value="Non-specific_endonuclease"/>
</dbReference>
<name>A0AA38MHS2_9CUCU</name>
<proteinExistence type="inferred from homology"/>
<dbReference type="GO" id="GO:0004521">
    <property type="term" value="F:RNA endonuclease activity"/>
    <property type="evidence" value="ECO:0007669"/>
    <property type="project" value="TreeGrafter"/>
</dbReference>
<dbReference type="Gene3D" id="3.40.570.10">
    <property type="entry name" value="Extracellular Endonuclease, subunit A"/>
    <property type="match status" value="1"/>
</dbReference>
<dbReference type="InterPro" id="IPR001604">
    <property type="entry name" value="Endo_G_ENPP1-like_dom"/>
</dbReference>
<dbReference type="SUPFAM" id="SSF54060">
    <property type="entry name" value="His-Me finger endonucleases"/>
    <property type="match status" value="1"/>
</dbReference>
<gene>
    <name evidence="5" type="ORF">Zmor_015657</name>
</gene>
<protein>
    <recommendedName>
        <fullName evidence="4">DNA/RNA non-specific endonuclease/pyrophosphatase/phosphodiesterase domain-containing protein</fullName>
    </recommendedName>
</protein>
<dbReference type="InterPro" id="IPR044929">
    <property type="entry name" value="DNA/RNA_non-sp_Endonuclease_sf"/>
</dbReference>
<evidence type="ECO:0000256" key="2">
    <source>
        <dbReference type="ARBA" id="ARBA00022722"/>
    </source>
</evidence>
<dbReference type="PANTHER" id="PTHR13966">
    <property type="entry name" value="ENDONUCLEASE RELATED"/>
    <property type="match status" value="1"/>
</dbReference>
<dbReference type="GO" id="GO:0003676">
    <property type="term" value="F:nucleic acid binding"/>
    <property type="evidence" value="ECO:0007669"/>
    <property type="project" value="InterPro"/>
</dbReference>
<dbReference type="Pfam" id="PF01223">
    <property type="entry name" value="Endonuclease_NS"/>
    <property type="match status" value="1"/>
</dbReference>
<comment type="similarity">
    <text evidence="1">Belongs to the DNA/RNA non-specific endonuclease family.</text>
</comment>
<evidence type="ECO:0000313" key="6">
    <source>
        <dbReference type="Proteomes" id="UP001168821"/>
    </source>
</evidence>
<keyword evidence="3" id="KW-0378">Hydrolase</keyword>
<dbReference type="EMBL" id="JALNTZ010000004">
    <property type="protein sequence ID" value="KAJ3656588.1"/>
    <property type="molecule type" value="Genomic_DNA"/>
</dbReference>
<evidence type="ECO:0000256" key="3">
    <source>
        <dbReference type="ARBA" id="ARBA00022759"/>
    </source>
</evidence>
<accession>A0AA38MHS2</accession>
<keyword evidence="3" id="KW-0255">Endonuclease</keyword>
<evidence type="ECO:0000256" key="1">
    <source>
        <dbReference type="ARBA" id="ARBA00010052"/>
    </source>
</evidence>
<sequence>MVCFLGCFFDVMSNAATAPLILQGSGSFDEPSANGSIAYGYRQSMSIACPGGQFNPPGLKVLGQNMICVEGTRIKISTSVYLDFANITCTDRARPYVEVIPVFTEIQCENGTTGFKAGYTISVSSKFVTVYTGCFRVFNTPFYVKHKLNKWARSGQNYPETPRYIFDFEMFTYDALADYDNYEARFEEMGLQDYVNDVHYLTKGQLAPPDDFLYVLQRDATYNLANVAPQWNTFDEGNWRSLENGIVNLLESQDIGGATILTGTLKSASLKNSSGEEIELRIGPLIVVPRWFWKIVYFPDLHFGAIFFGYNNPYVNKFLVDAEFLREICSTDVFGTLQNGWMLNEIDNTDPFLGYTYACPLNTVQIIDPLISEIVTNFLGELNVTKSGIFP</sequence>
<comment type="caution">
    <text evidence="5">The sequence shown here is derived from an EMBL/GenBank/DDBJ whole genome shotgun (WGS) entry which is preliminary data.</text>
</comment>
<keyword evidence="6" id="KW-1185">Reference proteome</keyword>
<keyword evidence="2" id="KW-0540">Nuclease</keyword>
<dbReference type="Proteomes" id="UP001168821">
    <property type="component" value="Unassembled WGS sequence"/>
</dbReference>
<dbReference type="PANTHER" id="PTHR13966:SF17">
    <property type="entry name" value="ENDONUCLEASE-RELATED"/>
    <property type="match status" value="1"/>
</dbReference>
<dbReference type="SMART" id="SM00892">
    <property type="entry name" value="Endonuclease_NS"/>
    <property type="match status" value="1"/>
</dbReference>
<dbReference type="GO" id="GO:0005743">
    <property type="term" value="C:mitochondrial inner membrane"/>
    <property type="evidence" value="ECO:0007669"/>
    <property type="project" value="TreeGrafter"/>
</dbReference>
<feature type="domain" description="DNA/RNA non-specific endonuclease/pyrophosphatase/phosphodiesterase" evidence="4">
    <location>
        <begin position="127"/>
        <end position="364"/>
    </location>
</feature>
<dbReference type="GO" id="GO:0000014">
    <property type="term" value="F:single-stranded DNA endodeoxyribonuclease activity"/>
    <property type="evidence" value="ECO:0007669"/>
    <property type="project" value="TreeGrafter"/>
</dbReference>
<dbReference type="GO" id="GO:0005634">
    <property type="term" value="C:nucleus"/>
    <property type="evidence" value="ECO:0007669"/>
    <property type="project" value="TreeGrafter"/>
</dbReference>
<reference evidence="5" key="1">
    <citation type="journal article" date="2023" name="G3 (Bethesda)">
        <title>Whole genome assemblies of Zophobas morio and Tenebrio molitor.</title>
        <authorList>
            <person name="Kaur S."/>
            <person name="Stinson S.A."/>
            <person name="diCenzo G.C."/>
        </authorList>
    </citation>
    <scope>NUCLEOTIDE SEQUENCE</scope>
    <source>
        <strain evidence="5">QUZm001</strain>
    </source>
</reference>
<dbReference type="GO" id="GO:0046872">
    <property type="term" value="F:metal ion binding"/>
    <property type="evidence" value="ECO:0007669"/>
    <property type="project" value="InterPro"/>
</dbReference>
<dbReference type="InterPro" id="IPR044925">
    <property type="entry name" value="His-Me_finger_sf"/>
</dbReference>
<evidence type="ECO:0000259" key="4">
    <source>
        <dbReference type="SMART" id="SM00892"/>
    </source>
</evidence>
<dbReference type="GO" id="GO:0006309">
    <property type="term" value="P:apoptotic DNA fragmentation"/>
    <property type="evidence" value="ECO:0007669"/>
    <property type="project" value="TreeGrafter"/>
</dbReference>